<keyword evidence="3" id="KW-1185">Reference proteome</keyword>
<organism evidence="2 3">
    <name type="scientific">Glarea lozoyensis (strain ATCC 74030 / MF5533)</name>
    <dbReference type="NCBI Taxonomy" id="1104152"/>
    <lineage>
        <taxon>Eukaryota</taxon>
        <taxon>Fungi</taxon>
        <taxon>Dikarya</taxon>
        <taxon>Ascomycota</taxon>
        <taxon>Pezizomycotina</taxon>
        <taxon>Leotiomycetes</taxon>
        <taxon>Helotiales</taxon>
        <taxon>Helotiaceae</taxon>
        <taxon>Glarea</taxon>
    </lineage>
</organism>
<protein>
    <submittedName>
        <fullName evidence="2">Uncharacterized protein</fullName>
    </submittedName>
</protein>
<feature type="region of interest" description="Disordered" evidence="1">
    <location>
        <begin position="34"/>
        <end position="70"/>
    </location>
</feature>
<evidence type="ECO:0000256" key="1">
    <source>
        <dbReference type="SAM" id="MobiDB-lite"/>
    </source>
</evidence>
<comment type="caution">
    <text evidence="2">The sequence shown here is derived from an EMBL/GenBank/DDBJ whole genome shotgun (WGS) entry which is preliminary data.</text>
</comment>
<dbReference type="Proteomes" id="UP000005446">
    <property type="component" value="Unassembled WGS sequence"/>
</dbReference>
<sequence>MIHSESSKRKFEEELAMDEVFSFSDMLNANVTSGTVAKKPRSGRESISSISAPQKRRQEQEPVTENMDPEVTVRGRMHWVGVMKDWDWETTPTSFSSLSIDLS</sequence>
<accession>H0EYG9</accession>
<evidence type="ECO:0000313" key="2">
    <source>
        <dbReference type="EMBL" id="EHK96422.1"/>
    </source>
</evidence>
<dbReference type="AlphaFoldDB" id="H0EYG9"/>
<evidence type="ECO:0000313" key="3">
    <source>
        <dbReference type="Proteomes" id="UP000005446"/>
    </source>
</evidence>
<dbReference type="HOGENOM" id="CLU_2264043_0_0_1"/>
<proteinExistence type="predicted"/>
<dbReference type="EMBL" id="AGUE01000251">
    <property type="protein sequence ID" value="EHK96422.1"/>
    <property type="molecule type" value="Genomic_DNA"/>
</dbReference>
<dbReference type="InParanoid" id="H0EYG9"/>
<gene>
    <name evidence="2" type="ORF">M7I_7871</name>
</gene>
<dbReference type="OrthoDB" id="3886144at2759"/>
<reference evidence="2 3" key="1">
    <citation type="journal article" date="2012" name="Eukaryot. Cell">
        <title>Genome sequence of the fungus Glarea lozoyensis: the first genome sequence of a species from the Helotiaceae family.</title>
        <authorList>
            <person name="Youssar L."/>
            <person name="Gruening B.A."/>
            <person name="Erxleben A."/>
            <person name="Guenther S."/>
            <person name="Huettel W."/>
        </authorList>
    </citation>
    <scope>NUCLEOTIDE SEQUENCE [LARGE SCALE GENOMIC DNA]</scope>
    <source>
        <strain evidence="3">ATCC 74030 / MF5533</strain>
    </source>
</reference>
<name>H0EYG9_GLAL7</name>